<keyword evidence="3" id="KW-1185">Reference proteome</keyword>
<dbReference type="AlphaFoldDB" id="A0AAW2G9G8"/>
<evidence type="ECO:0008006" key="4">
    <source>
        <dbReference type="Google" id="ProtNLM"/>
    </source>
</evidence>
<dbReference type="Proteomes" id="UP001430953">
    <property type="component" value="Unassembled WGS sequence"/>
</dbReference>
<protein>
    <recommendedName>
        <fullName evidence="4">Secreted protein</fullName>
    </recommendedName>
</protein>
<organism evidence="2 3">
    <name type="scientific">Cardiocondyla obscurior</name>
    <dbReference type="NCBI Taxonomy" id="286306"/>
    <lineage>
        <taxon>Eukaryota</taxon>
        <taxon>Metazoa</taxon>
        <taxon>Ecdysozoa</taxon>
        <taxon>Arthropoda</taxon>
        <taxon>Hexapoda</taxon>
        <taxon>Insecta</taxon>
        <taxon>Pterygota</taxon>
        <taxon>Neoptera</taxon>
        <taxon>Endopterygota</taxon>
        <taxon>Hymenoptera</taxon>
        <taxon>Apocrita</taxon>
        <taxon>Aculeata</taxon>
        <taxon>Formicoidea</taxon>
        <taxon>Formicidae</taxon>
        <taxon>Myrmicinae</taxon>
        <taxon>Cardiocondyla</taxon>
    </lineage>
</organism>
<accession>A0AAW2G9G8</accession>
<evidence type="ECO:0000256" key="1">
    <source>
        <dbReference type="SAM" id="MobiDB-lite"/>
    </source>
</evidence>
<evidence type="ECO:0000313" key="2">
    <source>
        <dbReference type="EMBL" id="KAL0122716.1"/>
    </source>
</evidence>
<feature type="region of interest" description="Disordered" evidence="1">
    <location>
        <begin position="56"/>
        <end position="77"/>
    </location>
</feature>
<sequence length="77" mass="9148">MFTHILGFVGIEVCVKFCNFIVACQVYIHFTARPRHFIRARRRSYRFSLGNFGAMDEKEKKRKKKKSGEQENYLSRA</sequence>
<name>A0AAW2G9G8_9HYME</name>
<proteinExistence type="predicted"/>
<evidence type="ECO:0000313" key="3">
    <source>
        <dbReference type="Proteomes" id="UP001430953"/>
    </source>
</evidence>
<dbReference type="EMBL" id="JADYXP020000006">
    <property type="protein sequence ID" value="KAL0122716.1"/>
    <property type="molecule type" value="Genomic_DNA"/>
</dbReference>
<comment type="caution">
    <text evidence="2">The sequence shown here is derived from an EMBL/GenBank/DDBJ whole genome shotgun (WGS) entry which is preliminary data.</text>
</comment>
<gene>
    <name evidence="2" type="ORF">PUN28_007424</name>
</gene>
<reference evidence="2 3" key="1">
    <citation type="submission" date="2023-03" db="EMBL/GenBank/DDBJ databases">
        <title>High recombination rates correlate with genetic variation in Cardiocondyla obscurior ants.</title>
        <authorList>
            <person name="Errbii M."/>
        </authorList>
    </citation>
    <scope>NUCLEOTIDE SEQUENCE [LARGE SCALE GENOMIC DNA]</scope>
    <source>
        <strain evidence="2">Alpha-2009</strain>
        <tissue evidence="2">Whole body</tissue>
    </source>
</reference>